<comment type="caution">
    <text evidence="1">The sequence shown here is derived from an EMBL/GenBank/DDBJ whole genome shotgun (WGS) entry which is preliminary data.</text>
</comment>
<protein>
    <submittedName>
        <fullName evidence="1">Uncharacterized protein</fullName>
    </submittedName>
</protein>
<sequence length="74" mass="7949">MPSEWKKFCKDDVKPCQHCVPSPMLKIIVPPDSSGSTVPQIAATAQDTCAKTWPLLGAHDGLGLNQWSGGKRGM</sequence>
<evidence type="ECO:0000313" key="2">
    <source>
        <dbReference type="Proteomes" id="UP000324632"/>
    </source>
</evidence>
<name>A0A5A9PHF1_9TELE</name>
<reference evidence="1 2" key="1">
    <citation type="journal article" date="2019" name="Mol. Ecol. Resour.">
        <title>Chromosome-level genome assembly of Triplophysa tibetana, a fish adapted to the harsh high-altitude environment of the Tibetan Plateau.</title>
        <authorList>
            <person name="Yang X."/>
            <person name="Liu H."/>
            <person name="Ma Z."/>
            <person name="Zou Y."/>
            <person name="Zou M."/>
            <person name="Mao Y."/>
            <person name="Li X."/>
            <person name="Wang H."/>
            <person name="Chen T."/>
            <person name="Wang W."/>
            <person name="Yang R."/>
        </authorList>
    </citation>
    <scope>NUCLEOTIDE SEQUENCE [LARGE SCALE GENOMIC DNA]</scope>
    <source>
        <strain evidence="1">TTIB1903HZAU</strain>
        <tissue evidence="1">Muscle</tissue>
    </source>
</reference>
<evidence type="ECO:0000313" key="1">
    <source>
        <dbReference type="EMBL" id="KAA0720419.1"/>
    </source>
</evidence>
<dbReference type="EMBL" id="SOYY01000006">
    <property type="protein sequence ID" value="KAA0720419.1"/>
    <property type="molecule type" value="Genomic_DNA"/>
</dbReference>
<gene>
    <name evidence="1" type="ORF">E1301_Tti015867</name>
</gene>
<dbReference type="Proteomes" id="UP000324632">
    <property type="component" value="Chromosome 6"/>
</dbReference>
<accession>A0A5A9PHF1</accession>
<organism evidence="1 2">
    <name type="scientific">Triplophysa tibetana</name>
    <dbReference type="NCBI Taxonomy" id="1572043"/>
    <lineage>
        <taxon>Eukaryota</taxon>
        <taxon>Metazoa</taxon>
        <taxon>Chordata</taxon>
        <taxon>Craniata</taxon>
        <taxon>Vertebrata</taxon>
        <taxon>Euteleostomi</taxon>
        <taxon>Actinopterygii</taxon>
        <taxon>Neopterygii</taxon>
        <taxon>Teleostei</taxon>
        <taxon>Ostariophysi</taxon>
        <taxon>Cypriniformes</taxon>
        <taxon>Nemacheilidae</taxon>
        <taxon>Triplophysa</taxon>
    </lineage>
</organism>
<dbReference type="AlphaFoldDB" id="A0A5A9PHF1"/>
<proteinExistence type="predicted"/>
<keyword evidence="2" id="KW-1185">Reference proteome</keyword>